<feature type="region of interest" description="Disordered" evidence="1">
    <location>
        <begin position="55"/>
        <end position="76"/>
    </location>
</feature>
<evidence type="ECO:0000313" key="3">
    <source>
        <dbReference type="Proteomes" id="UP000002316"/>
    </source>
</evidence>
<evidence type="ECO:0000313" key="2">
    <source>
        <dbReference type="EMBL" id="CBH12280.1"/>
    </source>
</evidence>
<dbReference type="KEGG" id="tbg:TbgDal_VII2420"/>
<dbReference type="EMBL" id="FN554970">
    <property type="protein sequence ID" value="CBH12280.1"/>
    <property type="molecule type" value="Genomic_DNA"/>
</dbReference>
<feature type="region of interest" description="Disordered" evidence="1">
    <location>
        <begin position="98"/>
        <end position="153"/>
    </location>
</feature>
<dbReference type="GeneID" id="23862398"/>
<dbReference type="Proteomes" id="UP000002316">
    <property type="component" value="Chromosome 7"/>
</dbReference>
<name>C9ZSE2_TRYB9</name>
<gene>
    <name evidence="2" type="ORF">TbgDal_VII2420</name>
</gene>
<dbReference type="RefSeq" id="XP_011774561.1">
    <property type="nucleotide sequence ID" value="XM_011776259.1"/>
</dbReference>
<sequence length="250" mass="26690">MSQVPITAEPAVLESISVVDGTEVNEAPNCVSLLTEEVAPVNKVPQNINSEEMIAVVPPSPVSEEKEDTSDESKPPFEKIMEEEREEVVAVVNKAVTPSTIVNEDEEGKADVQQPPATDEVETMTTTEAEEISQAQIADAETPKASAQGKVEVATSKEAEIDADSKIYEDIIGEETIATTVDDETSFNCHKRSRSESGAGELLLDSANYNGVSGAAVQKSDTEVNLKEVDYAGASTTESEPVKQMLSSVE</sequence>
<accession>C9ZSE2</accession>
<protein>
    <submittedName>
        <fullName evidence="2">Uncharacterized protein</fullName>
    </submittedName>
</protein>
<dbReference type="AlphaFoldDB" id="C9ZSE2"/>
<organism evidence="2 3">
    <name type="scientific">Trypanosoma brucei gambiense (strain MHOM/CI/86/DAL972)</name>
    <dbReference type="NCBI Taxonomy" id="679716"/>
    <lineage>
        <taxon>Eukaryota</taxon>
        <taxon>Discoba</taxon>
        <taxon>Euglenozoa</taxon>
        <taxon>Kinetoplastea</taxon>
        <taxon>Metakinetoplastina</taxon>
        <taxon>Trypanosomatida</taxon>
        <taxon>Trypanosomatidae</taxon>
        <taxon>Trypanosoma</taxon>
    </lineage>
</organism>
<evidence type="ECO:0000256" key="1">
    <source>
        <dbReference type="SAM" id="MobiDB-lite"/>
    </source>
</evidence>
<proteinExistence type="predicted"/>
<dbReference type="VEuPathDB" id="TriTrypDB:Tbg972.7.2420"/>
<reference evidence="3" key="1">
    <citation type="journal article" date="2010" name="PLoS Negl. Trop. Dis.">
        <title>The genome sequence of Trypanosoma brucei gambiense, causative agent of chronic human african trypanosomiasis.</title>
        <authorList>
            <person name="Jackson A.P."/>
            <person name="Sanders M."/>
            <person name="Berry A."/>
            <person name="McQuillan J."/>
            <person name="Aslett M.A."/>
            <person name="Quail M.A."/>
            <person name="Chukualim B."/>
            <person name="Capewell P."/>
            <person name="MacLeod A."/>
            <person name="Melville S.E."/>
            <person name="Gibson W."/>
            <person name="Barry J.D."/>
            <person name="Berriman M."/>
            <person name="Hertz-Fowler C."/>
        </authorList>
    </citation>
    <scope>NUCLEOTIDE SEQUENCE [LARGE SCALE GENOMIC DNA]</scope>
    <source>
        <strain evidence="3">MHOM/CI/86/DAL972</strain>
    </source>
</reference>